<proteinExistence type="predicted"/>
<dbReference type="AlphaFoldDB" id="A0AA35YS07"/>
<feature type="compositionally biased region" description="Polar residues" evidence="1">
    <location>
        <begin position="72"/>
        <end position="88"/>
    </location>
</feature>
<gene>
    <name evidence="2" type="ORF">LSALG_LOCUS18690</name>
</gene>
<reference evidence="2" key="1">
    <citation type="submission" date="2023-04" db="EMBL/GenBank/DDBJ databases">
        <authorList>
            <person name="Vijverberg K."/>
            <person name="Xiong W."/>
            <person name="Schranz E."/>
        </authorList>
    </citation>
    <scope>NUCLEOTIDE SEQUENCE</scope>
</reference>
<evidence type="ECO:0000313" key="3">
    <source>
        <dbReference type="Proteomes" id="UP001177003"/>
    </source>
</evidence>
<evidence type="ECO:0000313" key="2">
    <source>
        <dbReference type="EMBL" id="CAI9278857.1"/>
    </source>
</evidence>
<accession>A0AA35YS07</accession>
<organism evidence="2 3">
    <name type="scientific">Lactuca saligna</name>
    <name type="common">Willowleaf lettuce</name>
    <dbReference type="NCBI Taxonomy" id="75948"/>
    <lineage>
        <taxon>Eukaryota</taxon>
        <taxon>Viridiplantae</taxon>
        <taxon>Streptophyta</taxon>
        <taxon>Embryophyta</taxon>
        <taxon>Tracheophyta</taxon>
        <taxon>Spermatophyta</taxon>
        <taxon>Magnoliopsida</taxon>
        <taxon>eudicotyledons</taxon>
        <taxon>Gunneridae</taxon>
        <taxon>Pentapetalae</taxon>
        <taxon>asterids</taxon>
        <taxon>campanulids</taxon>
        <taxon>Asterales</taxon>
        <taxon>Asteraceae</taxon>
        <taxon>Cichorioideae</taxon>
        <taxon>Cichorieae</taxon>
        <taxon>Lactucinae</taxon>
        <taxon>Lactuca</taxon>
    </lineage>
</organism>
<name>A0AA35YS07_LACSI</name>
<feature type="region of interest" description="Disordered" evidence="1">
    <location>
        <begin position="66"/>
        <end position="95"/>
    </location>
</feature>
<keyword evidence="3" id="KW-1185">Reference proteome</keyword>
<dbReference type="EMBL" id="OX465080">
    <property type="protein sequence ID" value="CAI9278857.1"/>
    <property type="molecule type" value="Genomic_DNA"/>
</dbReference>
<evidence type="ECO:0000256" key="1">
    <source>
        <dbReference type="SAM" id="MobiDB-lite"/>
    </source>
</evidence>
<sequence>MLRWFHLRRLTCEKVFDLFDVDQDEAHQPKRKMIASDVESSTPHYLTYISSLNPESPEVPSSVRYNFRKDGTSSSDPSCGNNRSTQSTEETHTVGINRRTVQEIMARLQSLEEEIRGIKCKEGFEKRDDNNEFFDAAFGGNEDVGGSYRMTSPVNEQKKKKKIVASNIVDAENHIPVPPVAKPGRPVRALKPSQYLRYPYVFVQNAPRYRPSGKASITVADVTDMPNRKGCLESAVTLC</sequence>
<protein>
    <submittedName>
        <fullName evidence="2">Uncharacterized protein</fullName>
    </submittedName>
</protein>
<dbReference type="Proteomes" id="UP001177003">
    <property type="component" value="Chromosome 4"/>
</dbReference>